<keyword evidence="3" id="KW-1185">Reference proteome</keyword>
<keyword evidence="1" id="KW-0472">Membrane</keyword>
<proteinExistence type="predicted"/>
<dbReference type="NCBIfam" id="TIGR03758">
    <property type="entry name" value="conj_TIGR03758"/>
    <property type="match status" value="1"/>
</dbReference>
<dbReference type="Proteomes" id="UP001165542">
    <property type="component" value="Unassembled WGS sequence"/>
</dbReference>
<feature type="transmembrane region" description="Helical" evidence="1">
    <location>
        <begin position="56"/>
        <end position="76"/>
    </location>
</feature>
<protein>
    <submittedName>
        <fullName evidence="2">TIGR03758 family integrating conjugative element protein</fullName>
    </submittedName>
</protein>
<comment type="caution">
    <text evidence="2">The sequence shown here is derived from an EMBL/GenBank/DDBJ whole genome shotgun (WGS) entry which is preliminary data.</text>
</comment>
<dbReference type="InterPro" id="IPR021676">
    <property type="entry name" value="DUF3262"/>
</dbReference>
<evidence type="ECO:0000313" key="2">
    <source>
        <dbReference type="EMBL" id="MCS2611045.1"/>
    </source>
</evidence>
<evidence type="ECO:0000313" key="3">
    <source>
        <dbReference type="Proteomes" id="UP001165542"/>
    </source>
</evidence>
<dbReference type="EMBL" id="JAJISC010000009">
    <property type="protein sequence ID" value="MCS2611045.1"/>
    <property type="molecule type" value="Genomic_DNA"/>
</dbReference>
<feature type="transmembrane region" description="Helical" evidence="1">
    <location>
        <begin position="20"/>
        <end position="44"/>
    </location>
</feature>
<keyword evidence="1" id="KW-1133">Transmembrane helix</keyword>
<dbReference type="Pfam" id="PF11660">
    <property type="entry name" value="DUF3262"/>
    <property type="match status" value="1"/>
</dbReference>
<gene>
    <name evidence="2" type="ORF">LLY24_17155</name>
</gene>
<organism evidence="2 3">
    <name type="scientific">Halomonas dongshanensis</name>
    <dbReference type="NCBI Taxonomy" id="2890835"/>
    <lineage>
        <taxon>Bacteria</taxon>
        <taxon>Pseudomonadati</taxon>
        <taxon>Pseudomonadota</taxon>
        <taxon>Gammaproteobacteria</taxon>
        <taxon>Oceanospirillales</taxon>
        <taxon>Halomonadaceae</taxon>
        <taxon>Halomonas</taxon>
    </lineage>
</organism>
<accession>A0ABT2EIV3</accession>
<keyword evidence="1" id="KW-0812">Transmembrane</keyword>
<name>A0ABT2EIV3_9GAMM</name>
<reference evidence="2" key="1">
    <citation type="submission" date="2021-11" db="EMBL/GenBank/DDBJ databases">
        <title>Halomonas sp., isolated from a coastal aquaculture zone in Dongshan Bay.</title>
        <authorList>
            <person name="Lin W."/>
        </authorList>
    </citation>
    <scope>NUCLEOTIDE SEQUENCE</scope>
    <source>
        <strain evidence="2">Yzlin-01</strain>
    </source>
</reference>
<evidence type="ECO:0000256" key="1">
    <source>
        <dbReference type="SAM" id="Phobius"/>
    </source>
</evidence>
<sequence>MIEANSGGVRGGSWHGGQELSWLIAGVGCSVAILLIIWILMSAYRGWVKGRVDGDILSAVVIKSILLVLLFFWLFLS</sequence>